<evidence type="ECO:0000256" key="3">
    <source>
        <dbReference type="ARBA" id="ARBA00010617"/>
    </source>
</evidence>
<dbReference type="SUPFAM" id="SSF48264">
    <property type="entry name" value="Cytochrome P450"/>
    <property type="match status" value="1"/>
</dbReference>
<dbReference type="KEGG" id="mrr:Moror_5647"/>
<feature type="chain" id="PRO_5012700655" evidence="11">
    <location>
        <begin position="16"/>
        <end position="511"/>
    </location>
</feature>
<dbReference type="PANTHER" id="PTHR46300">
    <property type="entry name" value="P450, PUTATIVE (EUROFUNG)-RELATED-RELATED"/>
    <property type="match status" value="1"/>
</dbReference>
<dbReference type="GO" id="GO:0004497">
    <property type="term" value="F:monooxygenase activity"/>
    <property type="evidence" value="ECO:0007669"/>
    <property type="project" value="UniProtKB-KW"/>
</dbReference>
<dbReference type="PROSITE" id="PS00086">
    <property type="entry name" value="CYTOCHROME_P450"/>
    <property type="match status" value="1"/>
</dbReference>
<keyword evidence="13" id="KW-1185">Reference proteome</keyword>
<protein>
    <submittedName>
        <fullName evidence="12">Cytochrome p450</fullName>
    </submittedName>
</protein>
<evidence type="ECO:0000256" key="10">
    <source>
        <dbReference type="RuleBase" id="RU000461"/>
    </source>
</evidence>
<comment type="similarity">
    <text evidence="3 10">Belongs to the cytochrome P450 family.</text>
</comment>
<dbReference type="EMBL" id="AWSO01001805">
    <property type="protein sequence ID" value="ESK82761.1"/>
    <property type="molecule type" value="Genomic_DNA"/>
</dbReference>
<gene>
    <name evidence="12" type="ORF">Moror_5647</name>
</gene>
<proteinExistence type="inferred from homology"/>
<evidence type="ECO:0000256" key="9">
    <source>
        <dbReference type="PIRSR" id="PIRSR602401-1"/>
    </source>
</evidence>
<dbReference type="GO" id="GO:0016705">
    <property type="term" value="F:oxidoreductase activity, acting on paired donors, with incorporation or reduction of molecular oxygen"/>
    <property type="evidence" value="ECO:0007669"/>
    <property type="project" value="InterPro"/>
</dbReference>
<evidence type="ECO:0000313" key="13">
    <source>
        <dbReference type="Proteomes" id="UP000017559"/>
    </source>
</evidence>
<feature type="binding site" description="axial binding residue" evidence="9">
    <location>
        <position position="445"/>
    </location>
    <ligand>
        <name>heme</name>
        <dbReference type="ChEBI" id="CHEBI:30413"/>
    </ligand>
    <ligandPart>
        <name>Fe</name>
        <dbReference type="ChEBI" id="CHEBI:18248"/>
    </ligandPart>
</feature>
<dbReference type="Proteomes" id="UP000017559">
    <property type="component" value="Unassembled WGS sequence"/>
</dbReference>
<dbReference type="InterPro" id="IPR002401">
    <property type="entry name" value="Cyt_P450_E_grp-I"/>
</dbReference>
<organism evidence="12 13">
    <name type="scientific">Moniliophthora roreri (strain MCA 2997)</name>
    <name type="common">Cocoa frosty pod rot fungus</name>
    <name type="synonym">Crinipellis roreri</name>
    <dbReference type="NCBI Taxonomy" id="1381753"/>
    <lineage>
        <taxon>Eukaryota</taxon>
        <taxon>Fungi</taxon>
        <taxon>Dikarya</taxon>
        <taxon>Basidiomycota</taxon>
        <taxon>Agaricomycotina</taxon>
        <taxon>Agaricomycetes</taxon>
        <taxon>Agaricomycetidae</taxon>
        <taxon>Agaricales</taxon>
        <taxon>Marasmiineae</taxon>
        <taxon>Marasmiaceae</taxon>
        <taxon>Moniliophthora</taxon>
    </lineage>
</organism>
<dbReference type="CDD" id="cd11065">
    <property type="entry name" value="CYP64-like"/>
    <property type="match status" value="1"/>
</dbReference>
<sequence>MLSLIFLLAAAIAGAWIFQARKSNLPLPPGPRKLPIIGNLLSMPSKFEWETYAKWAREYKSDIIHLGVAGTNLIILDRPEAARELLDKRSAIYSSRPHLTMVGDLMGWDTIFALMPYGDEWRAQRRLSHRVFQSDNAHFRYFAAQTKALHTFLKNLLAKSTEDSKRVDIMAEMKHMAGSAILSLTYGIDTLPKNDPYISAADNALDAFCIAARPGAFLVDAIPVLKYLPEWFPGSDFKRTAKEWRGLLRRMLELPFETAKSDYHAGVPSTSFVAYALDQIDESEDRKRQEERIRSVAGTVYTGGVDSSLALLSHFFHAMLASPDAQKKAQEELHRVLGGALPTLDDLESSRLPYMTALVKECLRWRSVAPMGFPHIAAEDDVYNGYTIPKGSIVLANLWSMMHDPIIYPNPERFIPERFLNSNGQLNSNIMSPEDIVFGFGRRICPARTLAFSSVWMITASTLAMFNISKAVDKNGRVIEPTYECKSTLAYMPVPFECSMQPHKGAATLLG</sequence>
<evidence type="ECO:0000256" key="11">
    <source>
        <dbReference type="SAM" id="SignalP"/>
    </source>
</evidence>
<dbReference type="Gene3D" id="1.10.630.10">
    <property type="entry name" value="Cytochrome P450"/>
    <property type="match status" value="1"/>
</dbReference>
<dbReference type="InterPro" id="IPR017972">
    <property type="entry name" value="Cyt_P450_CS"/>
</dbReference>
<dbReference type="AlphaFoldDB" id="V2WQF9"/>
<dbReference type="GO" id="GO:0020037">
    <property type="term" value="F:heme binding"/>
    <property type="evidence" value="ECO:0007669"/>
    <property type="project" value="InterPro"/>
</dbReference>
<keyword evidence="4 9" id="KW-0349">Heme</keyword>
<comment type="pathway">
    <text evidence="2">Secondary metabolite biosynthesis.</text>
</comment>
<comment type="cofactor">
    <cofactor evidence="1 9">
        <name>heme</name>
        <dbReference type="ChEBI" id="CHEBI:30413"/>
    </cofactor>
</comment>
<reference evidence="12 13" key="1">
    <citation type="journal article" date="2014" name="BMC Genomics">
        <title>Genome and secretome analysis of the hemibiotrophic fungal pathogen, Moniliophthora roreri, which causes frosty pod rot disease of cacao: mechanisms of the biotrophic and necrotrophic phases.</title>
        <authorList>
            <person name="Meinhardt L.W."/>
            <person name="Costa G.G.L."/>
            <person name="Thomazella D.P.T."/>
            <person name="Teixeira P.J.P.L."/>
            <person name="Carazzolle M.F."/>
            <person name="Schuster S.C."/>
            <person name="Carlson J.E."/>
            <person name="Guiltinan M.J."/>
            <person name="Mieczkowski P."/>
            <person name="Farmer A."/>
            <person name="Ramaraj T."/>
            <person name="Crozier J."/>
            <person name="Davis R.E."/>
            <person name="Shao J."/>
            <person name="Melnick R.L."/>
            <person name="Pereira G.A.G."/>
            <person name="Bailey B.A."/>
        </authorList>
    </citation>
    <scope>NUCLEOTIDE SEQUENCE [LARGE SCALE GENOMIC DNA]</scope>
    <source>
        <strain evidence="12 13">MCA 2997</strain>
    </source>
</reference>
<dbReference type="Pfam" id="PF00067">
    <property type="entry name" value="p450"/>
    <property type="match status" value="1"/>
</dbReference>
<keyword evidence="8 10" id="KW-0503">Monooxygenase</keyword>
<dbReference type="PANTHER" id="PTHR46300:SF7">
    <property type="entry name" value="P450, PUTATIVE (EUROFUNG)-RELATED"/>
    <property type="match status" value="1"/>
</dbReference>
<dbReference type="PRINTS" id="PR00463">
    <property type="entry name" value="EP450I"/>
</dbReference>
<dbReference type="GO" id="GO:0005506">
    <property type="term" value="F:iron ion binding"/>
    <property type="evidence" value="ECO:0007669"/>
    <property type="project" value="InterPro"/>
</dbReference>
<dbReference type="HOGENOM" id="CLU_001570_2_3_1"/>
<evidence type="ECO:0000256" key="7">
    <source>
        <dbReference type="ARBA" id="ARBA00023004"/>
    </source>
</evidence>
<evidence type="ECO:0000256" key="2">
    <source>
        <dbReference type="ARBA" id="ARBA00005179"/>
    </source>
</evidence>
<evidence type="ECO:0000256" key="5">
    <source>
        <dbReference type="ARBA" id="ARBA00022723"/>
    </source>
</evidence>
<keyword evidence="6 10" id="KW-0560">Oxidoreductase</keyword>
<feature type="signal peptide" evidence="11">
    <location>
        <begin position="1"/>
        <end position="15"/>
    </location>
</feature>
<dbReference type="InterPro" id="IPR001128">
    <property type="entry name" value="Cyt_P450"/>
</dbReference>
<keyword evidence="5 9" id="KW-0479">Metal-binding</keyword>
<comment type="caution">
    <text evidence="12">The sequence shown here is derived from an EMBL/GenBank/DDBJ whole genome shotgun (WGS) entry which is preliminary data.</text>
</comment>
<evidence type="ECO:0000256" key="4">
    <source>
        <dbReference type="ARBA" id="ARBA00022617"/>
    </source>
</evidence>
<name>V2WQF9_MONRO</name>
<evidence type="ECO:0000313" key="12">
    <source>
        <dbReference type="EMBL" id="ESK82761.1"/>
    </source>
</evidence>
<dbReference type="InterPro" id="IPR050364">
    <property type="entry name" value="Cytochrome_P450_fung"/>
</dbReference>
<dbReference type="OrthoDB" id="2789670at2759"/>
<dbReference type="InterPro" id="IPR036396">
    <property type="entry name" value="Cyt_P450_sf"/>
</dbReference>
<evidence type="ECO:0000256" key="1">
    <source>
        <dbReference type="ARBA" id="ARBA00001971"/>
    </source>
</evidence>
<evidence type="ECO:0000256" key="8">
    <source>
        <dbReference type="ARBA" id="ARBA00023033"/>
    </source>
</evidence>
<evidence type="ECO:0000256" key="6">
    <source>
        <dbReference type="ARBA" id="ARBA00023002"/>
    </source>
</evidence>
<accession>V2WQF9</accession>
<keyword evidence="11" id="KW-0732">Signal</keyword>
<keyword evidence="7 9" id="KW-0408">Iron</keyword>